<name>A0A1B6F6S7_9HEMI</name>
<feature type="non-terminal residue" evidence="1">
    <location>
        <position position="122"/>
    </location>
</feature>
<organism evidence="1">
    <name type="scientific">Cuerna arida</name>
    <dbReference type="NCBI Taxonomy" id="1464854"/>
    <lineage>
        <taxon>Eukaryota</taxon>
        <taxon>Metazoa</taxon>
        <taxon>Ecdysozoa</taxon>
        <taxon>Arthropoda</taxon>
        <taxon>Hexapoda</taxon>
        <taxon>Insecta</taxon>
        <taxon>Pterygota</taxon>
        <taxon>Neoptera</taxon>
        <taxon>Paraneoptera</taxon>
        <taxon>Hemiptera</taxon>
        <taxon>Auchenorrhyncha</taxon>
        <taxon>Membracoidea</taxon>
        <taxon>Cicadellidae</taxon>
        <taxon>Cicadellinae</taxon>
        <taxon>Proconiini</taxon>
        <taxon>Cuerna</taxon>
    </lineage>
</organism>
<proteinExistence type="predicted"/>
<dbReference type="AlphaFoldDB" id="A0A1B6F6S7"/>
<accession>A0A1B6F6S7</accession>
<sequence>MGRYNQAKLEQNFDPAKESYQNTCTSHTNRELQRIFQNFGNFNSDLSIHTHCDYLHIQQDYKRGENVHRYNTRRAKDYILPIHHSTQYSKKPSYMGRKLYNALPESMNHLISTKLKKQLHDW</sequence>
<protein>
    <submittedName>
        <fullName evidence="1">Uncharacterized protein</fullName>
    </submittedName>
</protein>
<evidence type="ECO:0000313" key="1">
    <source>
        <dbReference type="EMBL" id="JAS45939.1"/>
    </source>
</evidence>
<dbReference type="EMBL" id="GECZ01023830">
    <property type="protein sequence ID" value="JAS45939.1"/>
    <property type="molecule type" value="Transcribed_RNA"/>
</dbReference>
<gene>
    <name evidence="1" type="ORF">g.47611</name>
</gene>
<reference evidence="1" key="1">
    <citation type="submission" date="2015-11" db="EMBL/GenBank/DDBJ databases">
        <title>De novo transcriptome assembly of four potential Pierce s Disease insect vectors from Arizona vineyards.</title>
        <authorList>
            <person name="Tassone E.E."/>
        </authorList>
    </citation>
    <scope>NUCLEOTIDE SEQUENCE</scope>
</reference>